<feature type="region of interest" description="Disordered" evidence="1">
    <location>
        <begin position="180"/>
        <end position="212"/>
    </location>
</feature>
<dbReference type="RefSeq" id="WP_085399845.1">
    <property type="nucleotide sequence ID" value="NZ_NAFL01000234.1"/>
</dbReference>
<comment type="caution">
    <text evidence="2">The sequence shown here is derived from an EMBL/GenBank/DDBJ whole genome shotgun (WGS) entry which is preliminary data.</text>
</comment>
<evidence type="ECO:0000313" key="3">
    <source>
        <dbReference type="Proteomes" id="UP000193335"/>
    </source>
</evidence>
<reference evidence="2 3" key="1">
    <citation type="submission" date="2017-03" db="EMBL/GenBank/DDBJ databases">
        <title>Whole genome sequences of fourteen strains of Bradyrhizobium canariense and one strain of Bradyrhizobium japonicum isolated from Lupinus (Papilionoideae: Genisteae) species in Algeria.</title>
        <authorList>
            <person name="Crovadore J."/>
            <person name="Chekireb D."/>
            <person name="Brachmann A."/>
            <person name="Chablais R."/>
            <person name="Cochard B."/>
            <person name="Lefort F."/>
        </authorList>
    </citation>
    <scope>NUCLEOTIDE SEQUENCE [LARGE SCALE GENOMIC DNA]</scope>
    <source>
        <strain evidence="2 3">UBMA197</strain>
    </source>
</reference>
<evidence type="ECO:0000256" key="1">
    <source>
        <dbReference type="SAM" id="MobiDB-lite"/>
    </source>
</evidence>
<name>A0A1Y2JUB5_BRAJP</name>
<sequence>MSLPEIDEIERLSPVGDTANWVLVTDEIADRLHVGYCLWIDALTEIRRRMEYLRDQHRVGWNPSAELQQRLDDLNERDEVYAAHHMDTARAFLDAADGDINATLQERTNRRTKLIGAIVQLRHAWENGWQTADEWTPEERNELTWLMYCNPEMKSLYRIAEQNTLYFVAKLEALRAKTDREAPALPGRNPYRKTGGGNPYRAKAFNPYRRKH</sequence>
<accession>A0A1Y2JUB5</accession>
<dbReference type="EMBL" id="NAFL01000234">
    <property type="protein sequence ID" value="OSJ34217.1"/>
    <property type="molecule type" value="Genomic_DNA"/>
</dbReference>
<dbReference type="Proteomes" id="UP000193335">
    <property type="component" value="Unassembled WGS sequence"/>
</dbReference>
<proteinExistence type="predicted"/>
<protein>
    <submittedName>
        <fullName evidence="2">Uncharacterized protein</fullName>
    </submittedName>
</protein>
<organism evidence="2 3">
    <name type="scientific">Bradyrhizobium japonicum</name>
    <dbReference type="NCBI Taxonomy" id="375"/>
    <lineage>
        <taxon>Bacteria</taxon>
        <taxon>Pseudomonadati</taxon>
        <taxon>Pseudomonadota</taxon>
        <taxon>Alphaproteobacteria</taxon>
        <taxon>Hyphomicrobiales</taxon>
        <taxon>Nitrobacteraceae</taxon>
        <taxon>Bradyrhizobium</taxon>
    </lineage>
</organism>
<gene>
    <name evidence="2" type="ORF">BSZ19_12805</name>
</gene>
<evidence type="ECO:0000313" key="2">
    <source>
        <dbReference type="EMBL" id="OSJ34217.1"/>
    </source>
</evidence>
<dbReference type="AlphaFoldDB" id="A0A1Y2JUB5"/>